<keyword evidence="4" id="KW-1003">Cell membrane</keyword>
<evidence type="ECO:0000259" key="16">
    <source>
        <dbReference type="PROSITE" id="PS50885"/>
    </source>
</evidence>
<keyword evidence="6" id="KW-0808">Transferase</keyword>
<dbReference type="AlphaFoldDB" id="A0A229NYW4"/>
<dbReference type="Pfam" id="PF00512">
    <property type="entry name" value="HisKA"/>
    <property type="match status" value="1"/>
</dbReference>
<dbReference type="PROSITE" id="PS50885">
    <property type="entry name" value="HAMP"/>
    <property type="match status" value="1"/>
</dbReference>
<comment type="caution">
    <text evidence="17">The sequence shown here is derived from an EMBL/GenBank/DDBJ whole genome shotgun (WGS) entry which is preliminary data.</text>
</comment>
<dbReference type="CDD" id="cd00082">
    <property type="entry name" value="HisKA"/>
    <property type="match status" value="1"/>
</dbReference>
<dbReference type="Gene3D" id="1.10.287.130">
    <property type="match status" value="1"/>
</dbReference>
<dbReference type="Pfam" id="PF02518">
    <property type="entry name" value="HATPase_c"/>
    <property type="match status" value="1"/>
</dbReference>
<feature type="domain" description="HAMP" evidence="16">
    <location>
        <begin position="83"/>
        <end position="135"/>
    </location>
</feature>
<dbReference type="SMART" id="SM00387">
    <property type="entry name" value="HATPase_c"/>
    <property type="match status" value="1"/>
</dbReference>
<dbReference type="FunFam" id="3.30.565.10:FF:000006">
    <property type="entry name" value="Sensor histidine kinase WalK"/>
    <property type="match status" value="1"/>
</dbReference>
<feature type="transmembrane region" description="Helical" evidence="14">
    <location>
        <begin position="59"/>
        <end position="80"/>
    </location>
</feature>
<proteinExistence type="predicted"/>
<dbReference type="CDD" id="cd06225">
    <property type="entry name" value="HAMP"/>
    <property type="match status" value="1"/>
</dbReference>
<dbReference type="SUPFAM" id="SSF55874">
    <property type="entry name" value="ATPase domain of HSP90 chaperone/DNA topoisomerase II/histidine kinase"/>
    <property type="match status" value="1"/>
</dbReference>
<comment type="subcellular location">
    <subcellularLocation>
        <location evidence="2">Cell membrane</location>
        <topology evidence="2">Multi-pass membrane protein</topology>
    </subcellularLocation>
</comment>
<evidence type="ECO:0000256" key="11">
    <source>
        <dbReference type="ARBA" id="ARBA00022989"/>
    </source>
</evidence>
<evidence type="ECO:0000256" key="3">
    <source>
        <dbReference type="ARBA" id="ARBA00012438"/>
    </source>
</evidence>
<dbReference type="OrthoDB" id="9792991at2"/>
<dbReference type="InterPro" id="IPR003661">
    <property type="entry name" value="HisK_dim/P_dom"/>
</dbReference>
<protein>
    <recommendedName>
        <fullName evidence="3">histidine kinase</fullName>
        <ecNumber evidence="3">2.7.13.3</ecNumber>
    </recommendedName>
</protein>
<evidence type="ECO:0000259" key="15">
    <source>
        <dbReference type="PROSITE" id="PS50109"/>
    </source>
</evidence>
<dbReference type="GO" id="GO:0005886">
    <property type="term" value="C:plasma membrane"/>
    <property type="evidence" value="ECO:0007669"/>
    <property type="project" value="UniProtKB-SubCell"/>
</dbReference>
<evidence type="ECO:0000256" key="8">
    <source>
        <dbReference type="ARBA" id="ARBA00022741"/>
    </source>
</evidence>
<evidence type="ECO:0000256" key="6">
    <source>
        <dbReference type="ARBA" id="ARBA00022679"/>
    </source>
</evidence>
<dbReference type="Gene3D" id="3.30.565.10">
    <property type="entry name" value="Histidine kinase-like ATPase, C-terminal domain"/>
    <property type="match status" value="1"/>
</dbReference>
<dbReference type="EC" id="2.7.13.3" evidence="3"/>
<keyword evidence="5" id="KW-0597">Phosphoprotein</keyword>
<reference evidence="17 18" key="1">
    <citation type="submission" date="2017-07" db="EMBL/GenBank/DDBJ databases">
        <title>Paenibacillus herberti R33 genome sequencing and assembly.</title>
        <authorList>
            <person name="Su W."/>
        </authorList>
    </citation>
    <scope>NUCLEOTIDE SEQUENCE [LARGE SCALE GENOMIC DNA]</scope>
    <source>
        <strain evidence="17 18">R33</strain>
    </source>
</reference>
<evidence type="ECO:0000256" key="12">
    <source>
        <dbReference type="ARBA" id="ARBA00023012"/>
    </source>
</evidence>
<organism evidence="17 18">
    <name type="scientific">Paenibacillus herberti</name>
    <dbReference type="NCBI Taxonomy" id="1619309"/>
    <lineage>
        <taxon>Bacteria</taxon>
        <taxon>Bacillati</taxon>
        <taxon>Bacillota</taxon>
        <taxon>Bacilli</taxon>
        <taxon>Bacillales</taxon>
        <taxon>Paenibacillaceae</taxon>
        <taxon>Paenibacillus</taxon>
    </lineage>
</organism>
<dbReference type="Pfam" id="PF00672">
    <property type="entry name" value="HAMP"/>
    <property type="match status" value="1"/>
</dbReference>
<dbReference type="InterPro" id="IPR036890">
    <property type="entry name" value="HATPase_C_sf"/>
</dbReference>
<dbReference type="EMBL" id="NMUQ01000002">
    <property type="protein sequence ID" value="OXM14961.1"/>
    <property type="molecule type" value="Genomic_DNA"/>
</dbReference>
<dbReference type="PANTHER" id="PTHR45528">
    <property type="entry name" value="SENSOR HISTIDINE KINASE CPXA"/>
    <property type="match status" value="1"/>
</dbReference>
<keyword evidence="10" id="KW-0067">ATP-binding</keyword>
<dbReference type="SMART" id="SM00304">
    <property type="entry name" value="HAMP"/>
    <property type="match status" value="1"/>
</dbReference>
<dbReference type="InterPro" id="IPR003594">
    <property type="entry name" value="HATPase_dom"/>
</dbReference>
<evidence type="ECO:0000256" key="4">
    <source>
        <dbReference type="ARBA" id="ARBA00022475"/>
    </source>
</evidence>
<dbReference type="InterPro" id="IPR036097">
    <property type="entry name" value="HisK_dim/P_sf"/>
</dbReference>
<sequence>MMTRMLQSFLWKLLFRFVLSLALIAPILWLGYTLSSLLLRYNPSRSFPLTPLLRFVIKYVGSGPVMVVIGALLFAGLFYWMSLRFLKRFDAITDGLKQIADGNLSHRIEDKSSDELGAVSRTINDMASQLQLAQQEERAAVQAKNDLITGVSHDLRTPLTSVLGFLEYIQKDRYRDELELRQYVDIAYDKSLVLRKLIDDLFEYTRVTGGGMPLQLERLDLNPFLRQLGDEFHPLLEEAGMKCTVHPSPSQLLVDADPELLLRVFENLMTNAIRYGASGGLMDIYLRESDASADSREEAADEPLSESEQAVWAEIVFRNYGEPIPVNHLPHLFERFYRVDASRSRQTGGSGLGLAIVKSILDLHNGIIEANSSKRKTEFIVRLPLRKQ</sequence>
<comment type="catalytic activity">
    <reaction evidence="1">
        <text>ATP + protein L-histidine = ADP + protein N-phospho-L-histidine.</text>
        <dbReference type="EC" id="2.7.13.3"/>
    </reaction>
</comment>
<dbReference type="GO" id="GO:0000155">
    <property type="term" value="F:phosphorelay sensor kinase activity"/>
    <property type="evidence" value="ECO:0007669"/>
    <property type="project" value="InterPro"/>
</dbReference>
<feature type="domain" description="Histidine kinase" evidence="15">
    <location>
        <begin position="150"/>
        <end position="387"/>
    </location>
</feature>
<evidence type="ECO:0000256" key="9">
    <source>
        <dbReference type="ARBA" id="ARBA00022777"/>
    </source>
</evidence>
<evidence type="ECO:0000256" key="5">
    <source>
        <dbReference type="ARBA" id="ARBA00022553"/>
    </source>
</evidence>
<dbReference type="InterPro" id="IPR004358">
    <property type="entry name" value="Sig_transdc_His_kin-like_C"/>
</dbReference>
<dbReference type="InterPro" id="IPR005467">
    <property type="entry name" value="His_kinase_dom"/>
</dbReference>
<evidence type="ECO:0000256" key="13">
    <source>
        <dbReference type="ARBA" id="ARBA00023136"/>
    </source>
</evidence>
<dbReference type="CDD" id="cd00075">
    <property type="entry name" value="HATPase"/>
    <property type="match status" value="1"/>
</dbReference>
<keyword evidence="8" id="KW-0547">Nucleotide-binding</keyword>
<evidence type="ECO:0000256" key="2">
    <source>
        <dbReference type="ARBA" id="ARBA00004651"/>
    </source>
</evidence>
<dbReference type="RefSeq" id="WP_089525778.1">
    <property type="nucleotide sequence ID" value="NZ_NMUQ01000002.1"/>
</dbReference>
<evidence type="ECO:0000313" key="18">
    <source>
        <dbReference type="Proteomes" id="UP000215145"/>
    </source>
</evidence>
<dbReference type="Gene3D" id="6.10.340.10">
    <property type="match status" value="1"/>
</dbReference>
<dbReference type="PROSITE" id="PS50109">
    <property type="entry name" value="HIS_KIN"/>
    <property type="match status" value="1"/>
</dbReference>
<evidence type="ECO:0000256" key="14">
    <source>
        <dbReference type="SAM" id="Phobius"/>
    </source>
</evidence>
<gene>
    <name evidence="17" type="ORF">CGZ75_19115</name>
</gene>
<dbReference type="PRINTS" id="PR00344">
    <property type="entry name" value="BCTRLSENSOR"/>
</dbReference>
<dbReference type="FunFam" id="1.10.287.130:FF:000008">
    <property type="entry name" value="Two-component sensor histidine kinase"/>
    <property type="match status" value="1"/>
</dbReference>
<dbReference type="SUPFAM" id="SSF158472">
    <property type="entry name" value="HAMP domain-like"/>
    <property type="match status" value="1"/>
</dbReference>
<keyword evidence="7 14" id="KW-0812">Transmembrane</keyword>
<evidence type="ECO:0000256" key="10">
    <source>
        <dbReference type="ARBA" id="ARBA00022840"/>
    </source>
</evidence>
<evidence type="ECO:0000256" key="1">
    <source>
        <dbReference type="ARBA" id="ARBA00000085"/>
    </source>
</evidence>
<dbReference type="InterPro" id="IPR050398">
    <property type="entry name" value="HssS/ArlS-like"/>
</dbReference>
<keyword evidence="13 14" id="KW-0472">Membrane</keyword>
<name>A0A229NYW4_9BACL</name>
<keyword evidence="12" id="KW-0902">Two-component regulatory system</keyword>
<dbReference type="SMART" id="SM00388">
    <property type="entry name" value="HisKA"/>
    <property type="match status" value="1"/>
</dbReference>
<dbReference type="Proteomes" id="UP000215145">
    <property type="component" value="Unassembled WGS sequence"/>
</dbReference>
<evidence type="ECO:0000313" key="17">
    <source>
        <dbReference type="EMBL" id="OXM14961.1"/>
    </source>
</evidence>
<keyword evidence="11 14" id="KW-1133">Transmembrane helix</keyword>
<dbReference type="InterPro" id="IPR003660">
    <property type="entry name" value="HAMP_dom"/>
</dbReference>
<accession>A0A229NYW4</accession>
<dbReference type="SUPFAM" id="SSF47384">
    <property type="entry name" value="Homodimeric domain of signal transducing histidine kinase"/>
    <property type="match status" value="1"/>
</dbReference>
<dbReference type="GO" id="GO:0005524">
    <property type="term" value="F:ATP binding"/>
    <property type="evidence" value="ECO:0007669"/>
    <property type="project" value="UniProtKB-KW"/>
</dbReference>
<keyword evidence="18" id="KW-1185">Reference proteome</keyword>
<evidence type="ECO:0000256" key="7">
    <source>
        <dbReference type="ARBA" id="ARBA00022692"/>
    </source>
</evidence>
<keyword evidence="9 17" id="KW-0418">Kinase</keyword>
<dbReference type="PANTHER" id="PTHR45528:SF1">
    <property type="entry name" value="SENSOR HISTIDINE KINASE CPXA"/>
    <property type="match status" value="1"/>
</dbReference>